<reference evidence="5" key="1">
    <citation type="submission" date="2014-06" db="EMBL/GenBank/DDBJ databases">
        <authorList>
            <person name="Berkman P.J."/>
        </authorList>
    </citation>
    <scope>NUCLEOTIDE SEQUENCE [LARGE SCALE GENOMIC DNA]</scope>
</reference>
<sequence length="75" mass="8054">QEEDKKNEAIAFATGKAQITVAEAFGAVLDLDSHTINIHDSLDELGGDSLSAVRILTHLRKRGAKVEIRDLVQGG</sequence>
<protein>
    <recommendedName>
        <fullName evidence="3">Carrier domain-containing protein</fullName>
    </recommendedName>
</protein>
<dbReference type="InterPro" id="IPR006162">
    <property type="entry name" value="Ppantetheine_attach_site"/>
</dbReference>
<dbReference type="EMBL" id="CCFA01004458">
    <property type="protein sequence ID" value="CDW99265.1"/>
    <property type="molecule type" value="Genomic_DNA"/>
</dbReference>
<feature type="non-terminal residue" evidence="4">
    <location>
        <position position="75"/>
    </location>
</feature>
<keyword evidence="2" id="KW-0597">Phosphoprotein</keyword>
<evidence type="ECO:0000259" key="3">
    <source>
        <dbReference type="PROSITE" id="PS50075"/>
    </source>
</evidence>
<organism evidence="4 5">
    <name type="scientific">Sporisorium scitamineum</name>
    <dbReference type="NCBI Taxonomy" id="49012"/>
    <lineage>
        <taxon>Eukaryota</taxon>
        <taxon>Fungi</taxon>
        <taxon>Dikarya</taxon>
        <taxon>Basidiomycota</taxon>
        <taxon>Ustilaginomycotina</taxon>
        <taxon>Ustilaginomycetes</taxon>
        <taxon>Ustilaginales</taxon>
        <taxon>Ustilaginaceae</taxon>
        <taxon>Sporisorium</taxon>
    </lineage>
</organism>
<evidence type="ECO:0000256" key="1">
    <source>
        <dbReference type="ARBA" id="ARBA00022450"/>
    </source>
</evidence>
<dbReference type="Gene3D" id="1.10.1200.10">
    <property type="entry name" value="ACP-like"/>
    <property type="match status" value="1"/>
</dbReference>
<dbReference type="Pfam" id="PF00550">
    <property type="entry name" value="PP-binding"/>
    <property type="match status" value="1"/>
</dbReference>
<accession>A0A0F7SCY4</accession>
<dbReference type="Proteomes" id="UP000242770">
    <property type="component" value="Unassembled WGS sequence"/>
</dbReference>
<dbReference type="PROSITE" id="PS00012">
    <property type="entry name" value="PHOSPHOPANTETHEINE"/>
    <property type="match status" value="1"/>
</dbReference>
<evidence type="ECO:0000313" key="5">
    <source>
        <dbReference type="Proteomes" id="UP000242770"/>
    </source>
</evidence>
<evidence type="ECO:0000313" key="4">
    <source>
        <dbReference type="EMBL" id="CDW99265.1"/>
    </source>
</evidence>
<dbReference type="InterPro" id="IPR036736">
    <property type="entry name" value="ACP-like_sf"/>
</dbReference>
<keyword evidence="1" id="KW-0596">Phosphopantetheine</keyword>
<evidence type="ECO:0000256" key="2">
    <source>
        <dbReference type="ARBA" id="ARBA00022553"/>
    </source>
</evidence>
<feature type="non-terminal residue" evidence="4">
    <location>
        <position position="1"/>
    </location>
</feature>
<proteinExistence type="predicted"/>
<name>A0A0F7SCY4_9BASI</name>
<keyword evidence="5" id="KW-1185">Reference proteome</keyword>
<dbReference type="SUPFAM" id="SSF47336">
    <property type="entry name" value="ACP-like"/>
    <property type="match status" value="1"/>
</dbReference>
<dbReference type="InterPro" id="IPR009081">
    <property type="entry name" value="PP-bd_ACP"/>
</dbReference>
<gene>
    <name evidence="4" type="primary">SSCI73340.1</name>
</gene>
<dbReference type="PROSITE" id="PS50075">
    <property type="entry name" value="CARRIER"/>
    <property type="match status" value="1"/>
</dbReference>
<feature type="domain" description="Carrier" evidence="3">
    <location>
        <begin position="12"/>
        <end position="75"/>
    </location>
</feature>
<dbReference type="AlphaFoldDB" id="A0A0F7SCY4"/>